<keyword evidence="1" id="KW-0472">Membrane</keyword>
<keyword evidence="3" id="KW-1185">Reference proteome</keyword>
<dbReference type="Proteomes" id="UP000799766">
    <property type="component" value="Unassembled WGS sequence"/>
</dbReference>
<evidence type="ECO:0000313" key="3">
    <source>
        <dbReference type="Proteomes" id="UP000799766"/>
    </source>
</evidence>
<keyword evidence="1" id="KW-1133">Transmembrane helix</keyword>
<feature type="transmembrane region" description="Helical" evidence="1">
    <location>
        <begin position="7"/>
        <end position="27"/>
    </location>
</feature>
<evidence type="ECO:0000256" key="1">
    <source>
        <dbReference type="SAM" id="Phobius"/>
    </source>
</evidence>
<name>A0A6A6PA80_9PEZI</name>
<gene>
    <name evidence="2" type="ORF">BDY21DRAFT_133508</name>
</gene>
<reference evidence="2" key="1">
    <citation type="journal article" date="2020" name="Stud. Mycol.">
        <title>101 Dothideomycetes genomes: a test case for predicting lifestyles and emergence of pathogens.</title>
        <authorList>
            <person name="Haridas S."/>
            <person name="Albert R."/>
            <person name="Binder M."/>
            <person name="Bloem J."/>
            <person name="Labutti K."/>
            <person name="Salamov A."/>
            <person name="Andreopoulos B."/>
            <person name="Baker S."/>
            <person name="Barry K."/>
            <person name="Bills G."/>
            <person name="Bluhm B."/>
            <person name="Cannon C."/>
            <person name="Castanera R."/>
            <person name="Culley D."/>
            <person name="Daum C."/>
            <person name="Ezra D."/>
            <person name="Gonzalez J."/>
            <person name="Henrissat B."/>
            <person name="Kuo A."/>
            <person name="Liang C."/>
            <person name="Lipzen A."/>
            <person name="Lutzoni F."/>
            <person name="Magnuson J."/>
            <person name="Mondo S."/>
            <person name="Nolan M."/>
            <person name="Ohm R."/>
            <person name="Pangilinan J."/>
            <person name="Park H.-J."/>
            <person name="Ramirez L."/>
            <person name="Alfaro M."/>
            <person name="Sun H."/>
            <person name="Tritt A."/>
            <person name="Yoshinaga Y."/>
            <person name="Zwiers L.-H."/>
            <person name="Turgeon B."/>
            <person name="Goodwin S."/>
            <person name="Spatafora J."/>
            <person name="Crous P."/>
            <person name="Grigoriev I."/>
        </authorList>
    </citation>
    <scope>NUCLEOTIDE SEQUENCE</scope>
    <source>
        <strain evidence="2">ATCC 16933</strain>
    </source>
</reference>
<dbReference type="AlphaFoldDB" id="A0A6A6PA80"/>
<protein>
    <submittedName>
        <fullName evidence="2">Uncharacterized protein</fullName>
    </submittedName>
</protein>
<organism evidence="2 3">
    <name type="scientific">Lineolata rhizophorae</name>
    <dbReference type="NCBI Taxonomy" id="578093"/>
    <lineage>
        <taxon>Eukaryota</taxon>
        <taxon>Fungi</taxon>
        <taxon>Dikarya</taxon>
        <taxon>Ascomycota</taxon>
        <taxon>Pezizomycotina</taxon>
        <taxon>Dothideomycetes</taxon>
        <taxon>Dothideomycetes incertae sedis</taxon>
        <taxon>Lineolatales</taxon>
        <taxon>Lineolataceae</taxon>
        <taxon>Lineolata</taxon>
    </lineage>
</organism>
<proteinExistence type="predicted"/>
<evidence type="ECO:0000313" key="2">
    <source>
        <dbReference type="EMBL" id="KAF2460855.1"/>
    </source>
</evidence>
<dbReference type="EMBL" id="MU001672">
    <property type="protein sequence ID" value="KAF2460855.1"/>
    <property type="molecule type" value="Genomic_DNA"/>
</dbReference>
<keyword evidence="1" id="KW-0812">Transmembrane</keyword>
<sequence>MSKVSDWSCIFFPCFLFLEHATLMIYIQSTPSKRCAKTTDATTCLLPLFPCLLYVLLEVISQIEQLIPLTIYESTSETIGCRAPS</sequence>
<accession>A0A6A6PA80</accession>